<accession>A0A0B4F213</accession>
<dbReference type="AlphaFoldDB" id="A0A0B4F213"/>
<proteinExistence type="predicted"/>
<dbReference type="PANTHER" id="PTHR40781">
    <property type="match status" value="1"/>
</dbReference>
<gene>
    <name evidence="2" type="ORF">MAN_03071</name>
</gene>
<feature type="non-terminal residue" evidence="2">
    <location>
        <position position="1"/>
    </location>
</feature>
<dbReference type="HOGENOM" id="CLU_121026_1_0_1"/>
<keyword evidence="3" id="KW-1185">Reference proteome</keyword>
<evidence type="ECO:0000313" key="3">
    <source>
        <dbReference type="Proteomes" id="UP000031186"/>
    </source>
</evidence>
<feature type="domain" description="DUF7587" evidence="1">
    <location>
        <begin position="11"/>
        <end position="154"/>
    </location>
</feature>
<protein>
    <recommendedName>
        <fullName evidence="1">DUF7587 domain-containing protein</fullName>
    </recommendedName>
</protein>
<dbReference type="Gene3D" id="3.90.210.10">
    <property type="entry name" value="Heat-Labile Enterotoxin, subunit A"/>
    <property type="match status" value="1"/>
</dbReference>
<dbReference type="VEuPathDB" id="FungiDB:MAN_03071"/>
<dbReference type="OrthoDB" id="88561at2759"/>
<evidence type="ECO:0000313" key="2">
    <source>
        <dbReference type="EMBL" id="KID68215.1"/>
    </source>
</evidence>
<dbReference type="InterPro" id="IPR056009">
    <property type="entry name" value="DUF7587"/>
</dbReference>
<dbReference type="PANTHER" id="PTHR40781:SF1">
    <property type="match status" value="1"/>
</dbReference>
<name>A0A0B4F213_METAF</name>
<reference evidence="2 3" key="1">
    <citation type="journal article" date="2014" name="Proc. Natl. Acad. Sci. U.S.A.">
        <title>Trajectory and genomic determinants of fungal-pathogen speciation and host adaptation.</title>
        <authorList>
            <person name="Hu X."/>
            <person name="Xiao G."/>
            <person name="Zheng P."/>
            <person name="Shang Y."/>
            <person name="Su Y."/>
            <person name="Zhang X."/>
            <person name="Liu X."/>
            <person name="Zhan S."/>
            <person name="St Leger R.J."/>
            <person name="Wang C."/>
        </authorList>
    </citation>
    <scope>NUCLEOTIDE SEQUENCE [LARGE SCALE GENOMIC DNA]</scope>
    <source>
        <strain evidence="2 3">ARSEF 549</strain>
    </source>
</reference>
<organism evidence="2 3">
    <name type="scientific">Metarhizium anisopliae (strain ARSEF 549)</name>
    <dbReference type="NCBI Taxonomy" id="3151832"/>
    <lineage>
        <taxon>Eukaryota</taxon>
        <taxon>Fungi</taxon>
        <taxon>Dikarya</taxon>
        <taxon>Ascomycota</taxon>
        <taxon>Pezizomycotina</taxon>
        <taxon>Sordariomycetes</taxon>
        <taxon>Hypocreomycetidae</taxon>
        <taxon>Hypocreales</taxon>
        <taxon>Clavicipitaceae</taxon>
        <taxon>Metarhizium</taxon>
    </lineage>
</organism>
<dbReference type="Pfam" id="PF24494">
    <property type="entry name" value="DUF7587"/>
    <property type="match status" value="1"/>
</dbReference>
<sequence length="155" mass="18040">MVEYRYRYRYRYFYRVEDEHSQAVTTPGKGISAAGRAGINLGATYGNQAEELRWNLQNHLDWSSNYESPFISAYDDEDVAFSIAEGRKEKLGREHVTVTKIDVSKVHGQIEFRELRPLAERLGVWIPDKAYHNSEREWIFLHDIPDEAVVGVVEF</sequence>
<dbReference type="Proteomes" id="UP000031186">
    <property type="component" value="Unassembled WGS sequence"/>
</dbReference>
<comment type="caution">
    <text evidence="2">The sequence shown here is derived from an EMBL/GenBank/DDBJ whole genome shotgun (WGS) entry which is preliminary data.</text>
</comment>
<evidence type="ECO:0000259" key="1">
    <source>
        <dbReference type="Pfam" id="PF24494"/>
    </source>
</evidence>
<dbReference type="EMBL" id="AZNF01000003">
    <property type="protein sequence ID" value="KID68215.1"/>
    <property type="molecule type" value="Genomic_DNA"/>
</dbReference>